<keyword evidence="1" id="KW-0802">TPR repeat</keyword>
<dbReference type="SMART" id="SM00530">
    <property type="entry name" value="HTH_XRE"/>
    <property type="match status" value="1"/>
</dbReference>
<dbReference type="GO" id="GO:0003677">
    <property type="term" value="F:DNA binding"/>
    <property type="evidence" value="ECO:0007669"/>
    <property type="project" value="InterPro"/>
</dbReference>
<dbReference type="SUPFAM" id="SSF48452">
    <property type="entry name" value="TPR-like"/>
    <property type="match status" value="1"/>
</dbReference>
<dbReference type="InterPro" id="IPR001387">
    <property type="entry name" value="Cro/C1-type_HTH"/>
</dbReference>
<dbReference type="Gene3D" id="1.25.40.1000">
    <property type="match status" value="1"/>
</dbReference>
<comment type="caution">
    <text evidence="3">The sequence shown here is derived from an EMBL/GenBank/DDBJ whole genome shotgun (WGS) entry which is preliminary data.</text>
</comment>
<dbReference type="CDD" id="cd00093">
    <property type="entry name" value="HTH_XRE"/>
    <property type="match status" value="1"/>
</dbReference>
<evidence type="ECO:0000313" key="4">
    <source>
        <dbReference type="Proteomes" id="UP000037109"/>
    </source>
</evidence>
<dbReference type="Proteomes" id="UP000037109">
    <property type="component" value="Unassembled WGS sequence"/>
</dbReference>
<accession>A0A0M0GGY3</accession>
<dbReference type="PATRIC" id="fig|1459.3.peg.4273"/>
<dbReference type="PROSITE" id="PS50005">
    <property type="entry name" value="TPR"/>
    <property type="match status" value="1"/>
</dbReference>
<feature type="repeat" description="TPR" evidence="1">
    <location>
        <begin position="261"/>
        <end position="294"/>
    </location>
</feature>
<reference evidence="4" key="1">
    <citation type="submission" date="2015-07" db="EMBL/GenBank/DDBJ databases">
        <title>Fjat-10036 dsm4.</title>
        <authorList>
            <person name="Liu B."/>
            <person name="Wang J."/>
            <person name="Zhu Y."/>
            <person name="Liu G."/>
            <person name="Chen Q."/>
            <person name="Chen Z."/>
            <person name="Lan J."/>
            <person name="Che J."/>
            <person name="Ge C."/>
            <person name="Shi H."/>
            <person name="Pan Z."/>
            <person name="Liu X."/>
        </authorList>
    </citation>
    <scope>NUCLEOTIDE SEQUENCE [LARGE SCALE GENOMIC DNA]</scope>
    <source>
        <strain evidence="4">DSM 4</strain>
    </source>
</reference>
<evidence type="ECO:0000256" key="1">
    <source>
        <dbReference type="PROSITE-ProRule" id="PRU00339"/>
    </source>
</evidence>
<keyword evidence="4" id="KW-1185">Reference proteome</keyword>
<dbReference type="SUPFAM" id="SSF47413">
    <property type="entry name" value="lambda repressor-like DNA-binding domains"/>
    <property type="match status" value="1"/>
</dbReference>
<dbReference type="Gene3D" id="1.10.260.40">
    <property type="entry name" value="lambda repressor-like DNA-binding domains"/>
    <property type="match status" value="1"/>
</dbReference>
<dbReference type="EMBL" id="LGUF01000007">
    <property type="protein sequence ID" value="KON88752.1"/>
    <property type="molecule type" value="Genomic_DNA"/>
</dbReference>
<evidence type="ECO:0000313" key="3">
    <source>
        <dbReference type="EMBL" id="KON88752.1"/>
    </source>
</evidence>
<dbReference type="InterPro" id="IPR011990">
    <property type="entry name" value="TPR-like_helical_dom_sf"/>
</dbReference>
<feature type="domain" description="HTH cro/C1-type" evidence="2">
    <location>
        <begin position="7"/>
        <end position="61"/>
    </location>
</feature>
<dbReference type="OrthoDB" id="252257at2"/>
<evidence type="ECO:0000259" key="2">
    <source>
        <dbReference type="PROSITE" id="PS50943"/>
    </source>
</evidence>
<dbReference type="RefSeq" id="WP_053436131.1">
    <property type="nucleotide sequence ID" value="NZ_LGUF01000007.1"/>
</dbReference>
<dbReference type="STRING" id="1459.AF332_19405"/>
<sequence>MIIGKIIKFYREREGLTQGQLGEGICSVTHLSKIERGITEYSGEITHLLARRLGINPEEEIIRFHQLAKRLNEWQESMIMQRIQESELIKKQLQDEKLIHMPDFQTLYGLLSARYYISVSDLESASKLISELNKTSAAFSPHDANLLKHIQGIYYFRTGQYSDCISCLASIDRDQYNYDEYYYHLAIAYHSIHSNITAYYYGKKALQYFQRTLNILRIIDTEMLLIVQLNAKELHDFNETKEKYEQLIKLCDACNSGDRKSNLYHNLAFEYFRRKKYRESGSLYEEALKLTAENTPHYLTALDGYIHTCYKGKLKSGNALIKLAEGGLEMAKATQSFTWIHFQLHLHLLKNEEQQYYQFIAETALPYFKKIGYGLLIDHYEKKLFQFYSEKGKDQKAIELAHSFIHKQKSYYDHE</sequence>
<dbReference type="PROSITE" id="PS50943">
    <property type="entry name" value="HTH_CROC1"/>
    <property type="match status" value="1"/>
</dbReference>
<gene>
    <name evidence="3" type="ORF">AF332_19405</name>
</gene>
<name>A0A0M0GGY3_SPOGL</name>
<proteinExistence type="predicted"/>
<dbReference type="InterPro" id="IPR019734">
    <property type="entry name" value="TPR_rpt"/>
</dbReference>
<dbReference type="AlphaFoldDB" id="A0A0M0GGY3"/>
<dbReference type="Gene3D" id="1.25.40.10">
    <property type="entry name" value="Tetratricopeptide repeat domain"/>
    <property type="match status" value="1"/>
</dbReference>
<dbReference type="InterPro" id="IPR010982">
    <property type="entry name" value="Lambda_DNA-bd_dom_sf"/>
</dbReference>
<organism evidence="3 4">
    <name type="scientific">Sporosarcina globispora</name>
    <name type="common">Bacillus globisporus</name>
    <dbReference type="NCBI Taxonomy" id="1459"/>
    <lineage>
        <taxon>Bacteria</taxon>
        <taxon>Bacillati</taxon>
        <taxon>Bacillota</taxon>
        <taxon>Bacilli</taxon>
        <taxon>Bacillales</taxon>
        <taxon>Caryophanaceae</taxon>
        <taxon>Sporosarcina</taxon>
    </lineage>
</organism>
<dbReference type="Pfam" id="PF01381">
    <property type="entry name" value="HTH_3"/>
    <property type="match status" value="1"/>
</dbReference>
<protein>
    <recommendedName>
        <fullName evidence="2">HTH cro/C1-type domain-containing protein</fullName>
    </recommendedName>
</protein>